<dbReference type="Proteomes" id="UP000324748">
    <property type="component" value="Unassembled WGS sequence"/>
</dbReference>
<keyword evidence="2" id="KW-1185">Reference proteome</keyword>
<reference evidence="1 2" key="1">
    <citation type="submission" date="2019-05" db="EMBL/GenBank/DDBJ databases">
        <title>Emergence of the Ug99 lineage of the wheat stem rust pathogen through somatic hybridization.</title>
        <authorList>
            <person name="Li F."/>
            <person name="Upadhyaya N.M."/>
            <person name="Sperschneider J."/>
            <person name="Matny O."/>
            <person name="Nguyen-Phuc H."/>
            <person name="Mago R."/>
            <person name="Raley C."/>
            <person name="Miller M.E."/>
            <person name="Silverstein K.A.T."/>
            <person name="Henningsen E."/>
            <person name="Hirsch C.D."/>
            <person name="Visser B."/>
            <person name="Pretorius Z.A."/>
            <person name="Steffenson B.J."/>
            <person name="Schwessinger B."/>
            <person name="Dodds P.N."/>
            <person name="Figueroa M."/>
        </authorList>
    </citation>
    <scope>NUCLEOTIDE SEQUENCE [LARGE SCALE GENOMIC DNA]</scope>
    <source>
        <strain evidence="1">21-0</strain>
    </source>
</reference>
<evidence type="ECO:0000313" key="2">
    <source>
        <dbReference type="Proteomes" id="UP000324748"/>
    </source>
</evidence>
<dbReference type="EMBL" id="VSWC01000027">
    <property type="protein sequence ID" value="KAA1110242.1"/>
    <property type="molecule type" value="Genomic_DNA"/>
</dbReference>
<protein>
    <submittedName>
        <fullName evidence="1">Uncharacterized protein</fullName>
    </submittedName>
</protein>
<accession>A0A5B0QAX8</accession>
<comment type="caution">
    <text evidence="1">The sequence shown here is derived from an EMBL/GenBank/DDBJ whole genome shotgun (WGS) entry which is preliminary data.</text>
</comment>
<organism evidence="1 2">
    <name type="scientific">Puccinia graminis f. sp. tritici</name>
    <dbReference type="NCBI Taxonomy" id="56615"/>
    <lineage>
        <taxon>Eukaryota</taxon>
        <taxon>Fungi</taxon>
        <taxon>Dikarya</taxon>
        <taxon>Basidiomycota</taxon>
        <taxon>Pucciniomycotina</taxon>
        <taxon>Pucciniomycetes</taxon>
        <taxon>Pucciniales</taxon>
        <taxon>Pucciniaceae</taxon>
        <taxon>Puccinia</taxon>
    </lineage>
</organism>
<name>A0A5B0QAX8_PUCGR</name>
<sequence>MLTPNRFGNLQIQLYQGVLQVNMRLSKAPQCELGLHNFFHVPYSSLCKKNVFYFRVSKSTFNDHAEQRLSIS</sequence>
<proteinExistence type="predicted"/>
<evidence type="ECO:0000313" key="1">
    <source>
        <dbReference type="EMBL" id="KAA1110242.1"/>
    </source>
</evidence>
<dbReference type="AlphaFoldDB" id="A0A5B0QAX8"/>
<gene>
    <name evidence="1" type="ORF">PGT21_015545</name>
</gene>